<organism evidence="2 3">
    <name type="scientific">Atopomonas hussainii</name>
    <dbReference type="NCBI Taxonomy" id="1429083"/>
    <lineage>
        <taxon>Bacteria</taxon>
        <taxon>Pseudomonadati</taxon>
        <taxon>Pseudomonadota</taxon>
        <taxon>Gammaproteobacteria</taxon>
        <taxon>Pseudomonadales</taxon>
        <taxon>Pseudomonadaceae</taxon>
        <taxon>Atopomonas</taxon>
    </lineage>
</organism>
<dbReference type="EMBL" id="FOAS01000021">
    <property type="protein sequence ID" value="SEL77396.1"/>
    <property type="molecule type" value="Genomic_DNA"/>
</dbReference>
<proteinExistence type="predicted"/>
<keyword evidence="1" id="KW-0472">Membrane</keyword>
<sequence>MRYGLRVLAALLLSLFGFALLGPLLGGLLSLPLFGITSVLALPGWLHYAYFFGLLPAALAGLFNLVLIWPKRRQASLSSRSGLWGGALSACVFIAPGVGDTDFGQKALTVLLVCAAAGWLCAWVFNRWLLRLLK</sequence>
<feature type="transmembrane region" description="Helical" evidence="1">
    <location>
        <begin position="81"/>
        <end position="98"/>
    </location>
</feature>
<keyword evidence="1" id="KW-0812">Transmembrane</keyword>
<feature type="transmembrane region" description="Helical" evidence="1">
    <location>
        <begin position="110"/>
        <end position="130"/>
    </location>
</feature>
<name>A0A1H7SZB9_9GAMM</name>
<dbReference type="AlphaFoldDB" id="A0A1H7SZB9"/>
<feature type="transmembrane region" description="Helical" evidence="1">
    <location>
        <begin position="46"/>
        <end position="69"/>
    </location>
</feature>
<keyword evidence="1" id="KW-1133">Transmembrane helix</keyword>
<protein>
    <submittedName>
        <fullName evidence="2">Uncharacterized protein</fullName>
    </submittedName>
</protein>
<evidence type="ECO:0000313" key="2">
    <source>
        <dbReference type="EMBL" id="SEL77396.1"/>
    </source>
</evidence>
<evidence type="ECO:0000313" key="3">
    <source>
        <dbReference type="Proteomes" id="UP000185766"/>
    </source>
</evidence>
<accession>A0A1H7SZB9</accession>
<dbReference type="STRING" id="1429083.GCA_001885685_02532"/>
<evidence type="ECO:0000256" key="1">
    <source>
        <dbReference type="SAM" id="Phobius"/>
    </source>
</evidence>
<gene>
    <name evidence="2" type="ORF">SAMN05216214_12132</name>
</gene>
<reference evidence="2 3" key="1">
    <citation type="submission" date="2016-10" db="EMBL/GenBank/DDBJ databases">
        <authorList>
            <person name="de Groot N.N."/>
        </authorList>
    </citation>
    <scope>NUCLEOTIDE SEQUENCE [LARGE SCALE GENOMIC DNA]</scope>
    <source>
        <strain evidence="2 3">JCM 19513</strain>
    </source>
</reference>
<dbReference type="Proteomes" id="UP000185766">
    <property type="component" value="Unassembled WGS sequence"/>
</dbReference>
<dbReference type="RefSeq" id="WP_139214198.1">
    <property type="nucleotide sequence ID" value="NZ_FOAS01000021.1"/>
</dbReference>
<keyword evidence="3" id="KW-1185">Reference proteome</keyword>